<reference evidence="1 2" key="1">
    <citation type="submission" date="2019-07" db="EMBL/GenBank/DDBJ databases">
        <title>Whole genome shotgun sequence of Acetobacter oeni NBRC 105207.</title>
        <authorList>
            <person name="Hosoyama A."/>
            <person name="Uohara A."/>
            <person name="Ohji S."/>
            <person name="Ichikawa N."/>
        </authorList>
    </citation>
    <scope>NUCLEOTIDE SEQUENCE [LARGE SCALE GENOMIC DNA]</scope>
    <source>
        <strain evidence="1 2">NBRC 105207</strain>
    </source>
</reference>
<dbReference type="RefSeq" id="WP_242011862.1">
    <property type="nucleotide sequence ID" value="NZ_BJYG01000012.1"/>
</dbReference>
<organism evidence="1 2">
    <name type="scientific">Acetobacter oeni</name>
    <dbReference type="NCBI Taxonomy" id="304077"/>
    <lineage>
        <taxon>Bacteria</taxon>
        <taxon>Pseudomonadati</taxon>
        <taxon>Pseudomonadota</taxon>
        <taxon>Alphaproteobacteria</taxon>
        <taxon>Acetobacterales</taxon>
        <taxon>Acetobacteraceae</taxon>
        <taxon>Acetobacter</taxon>
    </lineage>
</organism>
<dbReference type="EMBL" id="BJYG01000012">
    <property type="protein sequence ID" value="GEN62888.1"/>
    <property type="molecule type" value="Genomic_DNA"/>
</dbReference>
<dbReference type="Proteomes" id="UP000321746">
    <property type="component" value="Unassembled WGS sequence"/>
</dbReference>
<dbReference type="AlphaFoldDB" id="A0A511XIX2"/>
<gene>
    <name evidence="1" type="ORF">AOE01nite_11120</name>
</gene>
<keyword evidence="2" id="KW-1185">Reference proteome</keyword>
<protein>
    <submittedName>
        <fullName evidence="1">Uncharacterized protein</fullName>
    </submittedName>
</protein>
<name>A0A511XIX2_9PROT</name>
<comment type="caution">
    <text evidence="1">The sequence shown here is derived from an EMBL/GenBank/DDBJ whole genome shotgun (WGS) entry which is preliminary data.</text>
</comment>
<proteinExistence type="predicted"/>
<evidence type="ECO:0000313" key="2">
    <source>
        <dbReference type="Proteomes" id="UP000321746"/>
    </source>
</evidence>
<evidence type="ECO:0000313" key="1">
    <source>
        <dbReference type="EMBL" id="GEN62888.1"/>
    </source>
</evidence>
<accession>A0A511XIX2</accession>
<sequence length="212" mass="23455">MRQEQNSDREIWLMDYFGRFLHNDPHHDRIVALAPDTCPDGKPGLILDIDPQRADVPFVLVKRTTAPMPLPQIEPVTLKGAAIALKITDRTGPYVDSRNCFFSSQPDGEVQFDRSRHEGWECYAPIPARTARIFFPGNGISLRDKSSGLQIPAPQPETGLSVLMAGRTYPLDLISPFLTQLGALSPGESSHLVLPALNDHPQLTVVASRRPV</sequence>